<evidence type="ECO:0000313" key="2">
    <source>
        <dbReference type="Proteomes" id="UP000789525"/>
    </source>
</evidence>
<evidence type="ECO:0000313" key="1">
    <source>
        <dbReference type="EMBL" id="CAG8635327.1"/>
    </source>
</evidence>
<keyword evidence="2" id="KW-1185">Reference proteome</keyword>
<accession>A0ACA9NA72</accession>
<name>A0ACA9NA72_9GLOM</name>
<protein>
    <submittedName>
        <fullName evidence="1">15244_t:CDS:1</fullName>
    </submittedName>
</protein>
<dbReference type="EMBL" id="CAJVPT010018571">
    <property type="protein sequence ID" value="CAG8635327.1"/>
    <property type="molecule type" value="Genomic_DNA"/>
</dbReference>
<gene>
    <name evidence="1" type="ORF">ACOLOM_LOCUS7772</name>
</gene>
<feature type="non-terminal residue" evidence="1">
    <location>
        <position position="432"/>
    </location>
</feature>
<proteinExistence type="predicted"/>
<reference evidence="1" key="1">
    <citation type="submission" date="2021-06" db="EMBL/GenBank/DDBJ databases">
        <authorList>
            <person name="Kallberg Y."/>
            <person name="Tangrot J."/>
            <person name="Rosling A."/>
        </authorList>
    </citation>
    <scope>NUCLEOTIDE SEQUENCE</scope>
    <source>
        <strain evidence="1">CL356</strain>
    </source>
</reference>
<organism evidence="1 2">
    <name type="scientific">Acaulospora colombiana</name>
    <dbReference type="NCBI Taxonomy" id="27376"/>
    <lineage>
        <taxon>Eukaryota</taxon>
        <taxon>Fungi</taxon>
        <taxon>Fungi incertae sedis</taxon>
        <taxon>Mucoromycota</taxon>
        <taxon>Glomeromycotina</taxon>
        <taxon>Glomeromycetes</taxon>
        <taxon>Diversisporales</taxon>
        <taxon>Acaulosporaceae</taxon>
        <taxon>Acaulospora</taxon>
    </lineage>
</organism>
<sequence length="432" mass="47546">MHLTILLPLLLAISERTYNISLPYPFDDATTYDQNFRESVKDSNKMMKKMEKIIKNADNPKNVEMLETAFGPKWRDHHDQLKQDIHKMRHANLQVHDRNPHNSEAAIKDGAFPAMVIFPKKGAGNVPTAYFGTDWHNENRVNRAGTLIHELSHAQLGTGDHIVANSPGPVKFISSREAYARENKIPPQDVRRGKGYIDGTTEDVINNGKSALGPSFQTYVTVASNPHRNADSWKVLAALGKKDQDERRDRQKANIERKQAKLNAQSGGTCPFSVTRAKAASKQGKESKQLSKSADGSKSGLKSSKETQKSTKSSQKSRPTTKSSLDAKTRKPNSKTTSNAKAAKGASKATAKGKASMEKGTTRSKGGASTKDRAIKKPVRPFFSEVFAFLFLDFAEVTLFFTPTLVLDAALPLVRALEPFAVLAFVDLVLDA</sequence>
<comment type="caution">
    <text evidence="1">The sequence shown here is derived from an EMBL/GenBank/DDBJ whole genome shotgun (WGS) entry which is preliminary data.</text>
</comment>
<dbReference type="Proteomes" id="UP000789525">
    <property type="component" value="Unassembled WGS sequence"/>
</dbReference>